<proteinExistence type="predicted"/>
<dbReference type="SUPFAM" id="SSF142906">
    <property type="entry name" value="YjbR-like"/>
    <property type="match status" value="1"/>
</dbReference>
<sequence length="124" mass="14664">MNLEDFRNFCLEKKASEEDFPFTKDILVFKVMGKMFALTNINSWESGIPEVNLKCEPEKAEELRAKYPESILPGYHMHKKHWNTIKIYHKDIAPSLLTTLINHSYQLVVQKLTKKQQQQLNEHF</sequence>
<dbReference type="InterPro" id="IPR007351">
    <property type="entry name" value="YjbR"/>
</dbReference>
<dbReference type="Proteomes" id="UP000553034">
    <property type="component" value="Unassembled WGS sequence"/>
</dbReference>
<comment type="caution">
    <text evidence="1">The sequence shown here is derived from an EMBL/GenBank/DDBJ whole genome shotgun (WGS) entry which is preliminary data.</text>
</comment>
<evidence type="ECO:0000313" key="2">
    <source>
        <dbReference type="Proteomes" id="UP000553034"/>
    </source>
</evidence>
<dbReference type="PANTHER" id="PTHR35145">
    <property type="entry name" value="CYTOPLASMIC PROTEIN-RELATED"/>
    <property type="match status" value="1"/>
</dbReference>
<dbReference type="PANTHER" id="PTHR35145:SF1">
    <property type="entry name" value="CYTOPLASMIC PROTEIN"/>
    <property type="match status" value="1"/>
</dbReference>
<reference evidence="1 2" key="1">
    <citation type="submission" date="2020-08" db="EMBL/GenBank/DDBJ databases">
        <title>Genomic Encyclopedia of Type Strains, Phase IV (KMG-IV): sequencing the most valuable type-strain genomes for metagenomic binning, comparative biology and taxonomic classification.</title>
        <authorList>
            <person name="Goeker M."/>
        </authorList>
    </citation>
    <scope>NUCLEOTIDE SEQUENCE [LARGE SCALE GENOMIC DNA]</scope>
    <source>
        <strain evidence="1 2">DSM 29568</strain>
    </source>
</reference>
<dbReference type="Pfam" id="PF04237">
    <property type="entry name" value="YjbR"/>
    <property type="match status" value="1"/>
</dbReference>
<dbReference type="InterPro" id="IPR058532">
    <property type="entry name" value="YjbR/MT2646/Rv2570-like"/>
</dbReference>
<dbReference type="GO" id="GO:0003677">
    <property type="term" value="F:DNA binding"/>
    <property type="evidence" value="ECO:0007669"/>
    <property type="project" value="UniProtKB-KW"/>
</dbReference>
<evidence type="ECO:0000313" key="1">
    <source>
        <dbReference type="EMBL" id="MBB4118610.1"/>
    </source>
</evidence>
<name>A0A840ENR3_9FLAO</name>
<dbReference type="EMBL" id="JACIFO010000003">
    <property type="protein sequence ID" value="MBB4118610.1"/>
    <property type="molecule type" value="Genomic_DNA"/>
</dbReference>
<gene>
    <name evidence="1" type="ORF">GGR32_000890</name>
</gene>
<protein>
    <submittedName>
        <fullName evidence="1">Putative DNA-binding protein (MmcQ/YjbR family)</fullName>
    </submittedName>
</protein>
<organism evidence="1 2">
    <name type="scientific">Mesonia hippocampi</name>
    <dbReference type="NCBI Taxonomy" id="1628250"/>
    <lineage>
        <taxon>Bacteria</taxon>
        <taxon>Pseudomonadati</taxon>
        <taxon>Bacteroidota</taxon>
        <taxon>Flavobacteriia</taxon>
        <taxon>Flavobacteriales</taxon>
        <taxon>Flavobacteriaceae</taxon>
        <taxon>Mesonia</taxon>
    </lineage>
</organism>
<dbReference type="Gene3D" id="3.90.1150.30">
    <property type="match status" value="1"/>
</dbReference>
<dbReference type="AlphaFoldDB" id="A0A840ENR3"/>
<dbReference type="RefSeq" id="WP_183476853.1">
    <property type="nucleotide sequence ID" value="NZ_JACIFO010000003.1"/>
</dbReference>
<keyword evidence="1" id="KW-0238">DNA-binding</keyword>
<accession>A0A840ENR3</accession>
<keyword evidence="2" id="KW-1185">Reference proteome</keyword>
<dbReference type="InterPro" id="IPR038056">
    <property type="entry name" value="YjbR-like_sf"/>
</dbReference>